<accession>Q3BWG1</accession>
<protein>
    <submittedName>
        <fullName evidence="1">Putative peroxiredoxin</fullName>
    </submittedName>
</protein>
<dbReference type="KEGG" id="xcv:XCV1171"/>
<gene>
    <name evidence="1" type="ordered locus">XCV1171</name>
</gene>
<dbReference type="Proteomes" id="UP000007069">
    <property type="component" value="Chromosome"/>
</dbReference>
<organism evidence="2">
    <name type="scientific">Xanthomonas euvesicatoria pv. vesicatoria (strain 85-10)</name>
    <name type="common">Xanthomonas campestris pv. vesicatoria</name>
    <dbReference type="NCBI Taxonomy" id="316273"/>
    <lineage>
        <taxon>Bacteria</taxon>
        <taxon>Pseudomonadati</taxon>
        <taxon>Pseudomonadota</taxon>
        <taxon>Gammaproteobacteria</taxon>
        <taxon>Lysobacterales</taxon>
        <taxon>Lysobacteraceae</taxon>
        <taxon>Xanthomonas</taxon>
    </lineage>
</organism>
<reference evidence="1 2" key="1">
    <citation type="journal article" date="2005" name="J. Bacteriol.">
        <title>Insights into genome plasticity and pathogenicity of the plant pathogenic Bacterium Xanthomonas campestris pv. vesicatoria revealed by the complete genome sequence.</title>
        <authorList>
            <person name="Thieme F."/>
            <person name="Koebnik R."/>
            <person name="Bekel T."/>
            <person name="Berger C."/>
            <person name="Boch J."/>
            <person name="Buettner D."/>
            <person name="Caldana C."/>
            <person name="Gaigalat L."/>
            <person name="Goesmann A."/>
            <person name="Kay S."/>
            <person name="Kirchner O."/>
            <person name="Lanz C."/>
            <person name="Linke B."/>
            <person name="McHardy A.C."/>
            <person name="Meyer F."/>
            <person name="Mittenhuber G."/>
            <person name="Nies D.H."/>
            <person name="Niesbach-Kloesgen U."/>
            <person name="Patschkowski T."/>
            <person name="Rueckert C."/>
            <person name="Rupp O."/>
            <person name="Schneicker S."/>
            <person name="Schuster S.C."/>
            <person name="Vorhoelter F.J."/>
            <person name="Weber E."/>
            <person name="Puehler A."/>
            <person name="Bonas U."/>
            <person name="Bartels D."/>
            <person name="Kaiser O."/>
        </authorList>
    </citation>
    <scope>NUCLEOTIDE SEQUENCE [LARGE SCALE GENOMIC DNA]</scope>
    <source>
        <strain evidence="1 2">85-10</strain>
    </source>
</reference>
<dbReference type="HOGENOM" id="CLU_3384438_0_0_6"/>
<sequence>MTIHVGDRIPEVVLKRLRDGIEAIDTHSLFAGR</sequence>
<dbReference type="AlphaFoldDB" id="Q3BWG1"/>
<proteinExistence type="predicted"/>
<evidence type="ECO:0000313" key="1">
    <source>
        <dbReference type="EMBL" id="CAJ22802.1"/>
    </source>
</evidence>
<dbReference type="EMBL" id="AM039952">
    <property type="protein sequence ID" value="CAJ22802.1"/>
    <property type="molecule type" value="Genomic_DNA"/>
</dbReference>
<name>Q3BWG1_XANE5</name>
<dbReference type="eggNOG" id="COG0678">
    <property type="taxonomic scope" value="Bacteria"/>
</dbReference>
<evidence type="ECO:0000313" key="2">
    <source>
        <dbReference type="Proteomes" id="UP000007069"/>
    </source>
</evidence>